<dbReference type="Pfam" id="PF25597">
    <property type="entry name" value="SH3_retrovirus"/>
    <property type="match status" value="1"/>
</dbReference>
<comment type="function">
    <text evidence="1">The aspartyl protease (PR) mediates the proteolytic cleavages of the Gag and Gag-Pol polyproteins after assembly of the VLP.</text>
</comment>
<evidence type="ECO:0000256" key="8">
    <source>
        <dbReference type="ARBA" id="ARBA00022759"/>
    </source>
</evidence>
<keyword evidence="13" id="KW-0695">RNA-directed DNA polymerase</keyword>
<dbReference type="Pfam" id="PF22936">
    <property type="entry name" value="Pol_BBD"/>
    <property type="match status" value="1"/>
</dbReference>
<dbReference type="GO" id="GO:0003887">
    <property type="term" value="F:DNA-directed DNA polymerase activity"/>
    <property type="evidence" value="ECO:0007669"/>
    <property type="project" value="UniProtKB-KW"/>
</dbReference>
<dbReference type="Proteomes" id="UP000697107">
    <property type="component" value="Unassembled WGS sequence"/>
</dbReference>
<evidence type="ECO:0000256" key="12">
    <source>
        <dbReference type="ARBA" id="ARBA00022908"/>
    </source>
</evidence>
<protein>
    <recommendedName>
        <fullName evidence="19">Integrase catalytic domain-containing protein</fullName>
    </recommendedName>
</protein>
<keyword evidence="4" id="KW-0540">Nuclease</keyword>
<evidence type="ECO:0000256" key="6">
    <source>
        <dbReference type="ARBA" id="ARBA00022741"/>
    </source>
</evidence>
<keyword evidence="6" id="KW-0547">Nucleotide-binding</keyword>
<keyword evidence="14" id="KW-0548">Nucleotidyltransferase</keyword>
<name>A0A8T1EYK1_9STRA</name>
<dbReference type="PANTHER" id="PTHR42648">
    <property type="entry name" value="TRANSPOSASE, PUTATIVE-RELATED"/>
    <property type="match status" value="1"/>
</dbReference>
<keyword evidence="2" id="KW-1188">Viral release from host cell</keyword>
<dbReference type="GO" id="GO:0004190">
    <property type="term" value="F:aspartic-type endopeptidase activity"/>
    <property type="evidence" value="ECO:0007669"/>
    <property type="project" value="UniProtKB-KW"/>
</dbReference>
<dbReference type="Gene3D" id="3.30.420.10">
    <property type="entry name" value="Ribonuclease H-like superfamily/Ribonuclease H"/>
    <property type="match status" value="1"/>
</dbReference>
<evidence type="ECO:0000313" key="20">
    <source>
        <dbReference type="EMBL" id="KAG2819026.1"/>
    </source>
</evidence>
<evidence type="ECO:0000256" key="9">
    <source>
        <dbReference type="ARBA" id="ARBA00022801"/>
    </source>
</evidence>
<keyword evidence="11" id="KW-0460">Magnesium</keyword>
<evidence type="ECO:0000256" key="5">
    <source>
        <dbReference type="ARBA" id="ARBA00022723"/>
    </source>
</evidence>
<dbReference type="Pfam" id="PF07727">
    <property type="entry name" value="RVT_2"/>
    <property type="match status" value="1"/>
</dbReference>
<evidence type="ECO:0000256" key="16">
    <source>
        <dbReference type="ARBA" id="ARBA00023172"/>
    </source>
</evidence>
<keyword evidence="14" id="KW-0239">DNA-directed DNA polymerase</keyword>
<dbReference type="CDD" id="cd09272">
    <property type="entry name" value="RNase_HI_RT_Ty1"/>
    <property type="match status" value="1"/>
</dbReference>
<evidence type="ECO:0000256" key="18">
    <source>
        <dbReference type="SAM" id="MobiDB-lite"/>
    </source>
</evidence>
<sequence length="1424" mass="160616">MPKIESITKFDVGKKLSQPSEYAAWRMRAMAGLAMLRLEQLVQGNERYDDRMLKNCYDVRSRKAQGLHVSSISDEVLLRYEDVVFKADPMLLWDRIYRDFGRGPGVNTDMVLADLYARKLQPDETAEQYINNLLRMQRILAENNDPIADHRVARLMLTNAMRVYPKITDGVTRRGIQATDFTIYDSRAELVNAEMTARAREQHNRSPRGGRGLSSGRPQQANFVQRCGRGKSKKPRQRDGRDGGNRSRSVSSASSTASAKAASIAKRKQTSRCSACGEMGHWKDDRLCKNSSQQAAGNSEQGEARMQSFAGGVFLRPETSDSREDSRGFALQSVPAAAGYAFDEVREVLGERAAAQLREELETKRPVPENEPCVQNSPTTTQHRSPPSSPTGSRGGLVAMVLSQEEEKFRDVVAEEMEWLLDSGSQVNLCGDLSCFSYIQHGNSGELCMALGQTETLNASGSVVLRVMNEVSGKWEPRRLDEVHYSPNAHVNLIRLGYMQACGFAVSFSDDQCVAWLTKRSIKLRFDRYDKLYRLRTKRSIRLVAAVETRKNAMGLLHNRLGHVNMQMIHEMAANKVDFGINVNLRSLSANDCVPCLSAKFKRMSYKRNPERRSNPLEKLSVDLCSISQEMVTGETMFMLVVDEATRFKWCYLLKRKNEAADKLKKLILRLNTQFLRVGHKVVTLHSDQGGEFQTMIFRHSVRKKASRRCTLMRILLENSVVERANGLVLPRLRAVLHATHQTNLLWGEALLHVVDTANTLPTAALNGTSPHEALHKKKPVLRHLRTWGCLVHAHVPTERTTTRDKLDPRAELALLIGYSTDTKGLKLLDLRQCVTKAEWQRVLPRTIHCLSSLRSSTVLPQPALGGSEPDLVVRYEQVGEQEKDAQQSSESTSQVKTSCSNKPKDKRKRRLRSDAETLGDDYEPPKTVPEIMPCRDTASCRARKPPVHLREYIVGSVLNTKEDIPVPNTYKQAKKSQYWTEWQAAMQEELTSLRQHGTWKLVARAKANHQAVITNKWVYTLKRDAEGRIKRFKARLVIHGFKQHFGIDYLETYAPVIRFEAIRAAILYARKRGWDIKQYDVKTVFLYGLPEELTFMEIPARSDEGVSGGTLICQLIKSLYGLKQAPAVWNKTLHAFLVSLRLTRLDSDYGLYAMYKNGEVAMLLTVYVDDLLLMGPAALCSQVAAQLESKFTLTSMGEVRYLLGIEITLDGVHNRIVYSQRSHIDKLLKKFNLENSYGCWTPQATSEFRAKPKPFPKDAAVPYRELVGGLQYLVSGSRPDIAHAVQHLGKFLSCYTEAHYREAERVQRYLHQTRDYALHMNVIPGKDVDISVFTDSDYANDPDDAKSISGYVTFLDGNVISYGSRKQGINAQSSTEAEYVAMNEGVKDILWIVGLCEELKWPAVTPLLRGDNQAALCLAEKPG</sequence>
<dbReference type="GO" id="GO:0006508">
    <property type="term" value="P:proteolysis"/>
    <property type="evidence" value="ECO:0007669"/>
    <property type="project" value="UniProtKB-KW"/>
</dbReference>
<dbReference type="PROSITE" id="PS50994">
    <property type="entry name" value="INTEGRASE"/>
    <property type="match status" value="1"/>
</dbReference>
<dbReference type="GO" id="GO:0003676">
    <property type="term" value="F:nucleic acid binding"/>
    <property type="evidence" value="ECO:0007669"/>
    <property type="project" value="InterPro"/>
</dbReference>
<gene>
    <name evidence="20" type="ORF">PC113_g22790</name>
    <name evidence="21" type="ORF">PC118_g22875</name>
</gene>
<reference evidence="21" key="1">
    <citation type="submission" date="2018-10" db="EMBL/GenBank/DDBJ databases">
        <title>Effector identification in a new, highly contiguous assembly of the strawberry crown rot pathogen Phytophthora cactorum.</title>
        <authorList>
            <person name="Armitage A.D."/>
            <person name="Nellist C.F."/>
            <person name="Bates H."/>
            <person name="Vickerstaff R.J."/>
            <person name="Harrison R.J."/>
        </authorList>
    </citation>
    <scope>NUCLEOTIDE SEQUENCE</scope>
    <source>
        <strain evidence="20">15-7</strain>
        <strain evidence="21">P415</strain>
    </source>
</reference>
<dbReference type="EMBL" id="RCMG01001839">
    <property type="protein sequence ID" value="KAG2819026.1"/>
    <property type="molecule type" value="Genomic_DNA"/>
</dbReference>
<dbReference type="GO" id="GO:0003964">
    <property type="term" value="F:RNA-directed DNA polymerase activity"/>
    <property type="evidence" value="ECO:0007669"/>
    <property type="project" value="UniProtKB-KW"/>
</dbReference>
<evidence type="ECO:0000259" key="19">
    <source>
        <dbReference type="PROSITE" id="PS50994"/>
    </source>
</evidence>
<keyword evidence="10" id="KW-0067">ATP-binding</keyword>
<dbReference type="SUPFAM" id="SSF53098">
    <property type="entry name" value="Ribonuclease H-like"/>
    <property type="match status" value="1"/>
</dbReference>
<evidence type="ECO:0000256" key="13">
    <source>
        <dbReference type="ARBA" id="ARBA00022918"/>
    </source>
</evidence>
<feature type="region of interest" description="Disordered" evidence="18">
    <location>
        <begin position="197"/>
        <end position="274"/>
    </location>
</feature>
<dbReference type="GO" id="GO:0004519">
    <property type="term" value="F:endonuclease activity"/>
    <property type="evidence" value="ECO:0007669"/>
    <property type="project" value="UniProtKB-KW"/>
</dbReference>
<dbReference type="EMBL" id="RCML01001928">
    <property type="protein sequence ID" value="KAG2959729.1"/>
    <property type="molecule type" value="Genomic_DNA"/>
</dbReference>
<keyword evidence="3" id="KW-0645">Protease</keyword>
<evidence type="ECO:0000256" key="14">
    <source>
        <dbReference type="ARBA" id="ARBA00022932"/>
    </source>
</evidence>
<accession>A0A8T1EYK1</accession>
<dbReference type="InterPro" id="IPR013103">
    <property type="entry name" value="RVT_2"/>
</dbReference>
<dbReference type="InterPro" id="IPR054722">
    <property type="entry name" value="PolX-like_BBD"/>
</dbReference>
<evidence type="ECO:0000256" key="1">
    <source>
        <dbReference type="ARBA" id="ARBA00002180"/>
    </source>
</evidence>
<dbReference type="GO" id="GO:0006310">
    <property type="term" value="P:DNA recombination"/>
    <property type="evidence" value="ECO:0007669"/>
    <property type="project" value="UniProtKB-KW"/>
</dbReference>
<dbReference type="GO" id="GO:0015074">
    <property type="term" value="P:DNA integration"/>
    <property type="evidence" value="ECO:0007669"/>
    <property type="project" value="UniProtKB-KW"/>
</dbReference>
<evidence type="ECO:0000256" key="15">
    <source>
        <dbReference type="ARBA" id="ARBA00023113"/>
    </source>
</evidence>
<dbReference type="InterPro" id="IPR036397">
    <property type="entry name" value="RNaseH_sf"/>
</dbReference>
<dbReference type="InterPro" id="IPR025724">
    <property type="entry name" value="GAG-pre-integrase_dom"/>
</dbReference>
<keyword evidence="5" id="KW-0479">Metal-binding</keyword>
<keyword evidence="16" id="KW-0233">DNA recombination</keyword>
<feature type="domain" description="Integrase catalytic" evidence="19">
    <location>
        <begin position="612"/>
        <end position="779"/>
    </location>
</feature>
<comment type="caution">
    <text evidence="21">The sequence shown here is derived from an EMBL/GenBank/DDBJ whole genome shotgun (WGS) entry which is preliminary data.</text>
</comment>
<keyword evidence="15" id="KW-0917">Virion maturation</keyword>
<evidence type="ECO:0000313" key="22">
    <source>
        <dbReference type="Proteomes" id="UP000697107"/>
    </source>
</evidence>
<organism evidence="21 22">
    <name type="scientific">Phytophthora cactorum</name>
    <dbReference type="NCBI Taxonomy" id="29920"/>
    <lineage>
        <taxon>Eukaryota</taxon>
        <taxon>Sar</taxon>
        <taxon>Stramenopiles</taxon>
        <taxon>Oomycota</taxon>
        <taxon>Peronosporomycetes</taxon>
        <taxon>Peronosporales</taxon>
        <taxon>Peronosporaceae</taxon>
        <taxon>Phytophthora</taxon>
    </lineage>
</organism>
<dbReference type="Proteomes" id="UP000735874">
    <property type="component" value="Unassembled WGS sequence"/>
</dbReference>
<evidence type="ECO:0000256" key="10">
    <source>
        <dbReference type="ARBA" id="ARBA00022840"/>
    </source>
</evidence>
<evidence type="ECO:0000313" key="21">
    <source>
        <dbReference type="EMBL" id="KAG2959729.1"/>
    </source>
</evidence>
<keyword evidence="8" id="KW-0255">Endonuclease</keyword>
<dbReference type="VEuPathDB" id="FungiDB:PC110_g17962"/>
<feature type="compositionally biased region" description="Low complexity" evidence="18">
    <location>
        <begin position="246"/>
        <end position="264"/>
    </location>
</feature>
<feature type="region of interest" description="Disordered" evidence="18">
    <location>
        <begin position="881"/>
        <end position="931"/>
    </location>
</feature>
<keyword evidence="17" id="KW-0511">Multifunctional enzyme</keyword>
<dbReference type="PANTHER" id="PTHR42648:SF11">
    <property type="entry name" value="TRANSPOSON TY4-P GAG-POL POLYPROTEIN"/>
    <property type="match status" value="1"/>
</dbReference>
<dbReference type="GO" id="GO:0005524">
    <property type="term" value="F:ATP binding"/>
    <property type="evidence" value="ECO:0007669"/>
    <property type="project" value="UniProtKB-KW"/>
</dbReference>
<keyword evidence="9" id="KW-0378">Hydrolase</keyword>
<dbReference type="GO" id="GO:0046872">
    <property type="term" value="F:metal ion binding"/>
    <property type="evidence" value="ECO:0007669"/>
    <property type="project" value="UniProtKB-KW"/>
</dbReference>
<keyword evidence="12" id="KW-0229">DNA integration</keyword>
<dbReference type="Pfam" id="PF13976">
    <property type="entry name" value="gag_pre-integrs"/>
    <property type="match status" value="1"/>
</dbReference>
<dbReference type="SUPFAM" id="SSF56672">
    <property type="entry name" value="DNA/RNA polymerases"/>
    <property type="match status" value="1"/>
</dbReference>
<feature type="region of interest" description="Disordered" evidence="18">
    <location>
        <begin position="360"/>
        <end position="395"/>
    </location>
</feature>
<evidence type="ECO:0000256" key="3">
    <source>
        <dbReference type="ARBA" id="ARBA00022670"/>
    </source>
</evidence>
<dbReference type="InterPro" id="IPR012337">
    <property type="entry name" value="RNaseH-like_sf"/>
</dbReference>
<feature type="compositionally biased region" description="Polar residues" evidence="18">
    <location>
        <begin position="887"/>
        <end position="902"/>
    </location>
</feature>
<evidence type="ECO:0000256" key="4">
    <source>
        <dbReference type="ARBA" id="ARBA00022722"/>
    </source>
</evidence>
<evidence type="ECO:0000256" key="2">
    <source>
        <dbReference type="ARBA" id="ARBA00022612"/>
    </source>
</evidence>
<feature type="compositionally biased region" description="Polar residues" evidence="18">
    <location>
        <begin position="373"/>
        <end position="383"/>
    </location>
</feature>
<keyword evidence="7" id="KW-0064">Aspartyl protease</keyword>
<dbReference type="InterPro" id="IPR039537">
    <property type="entry name" value="Retrotran_Ty1/copia-like"/>
</dbReference>
<evidence type="ECO:0000256" key="11">
    <source>
        <dbReference type="ARBA" id="ARBA00022842"/>
    </source>
</evidence>
<dbReference type="InterPro" id="IPR057670">
    <property type="entry name" value="SH3_retrovirus"/>
</dbReference>
<dbReference type="InterPro" id="IPR043502">
    <property type="entry name" value="DNA/RNA_pol_sf"/>
</dbReference>
<dbReference type="InterPro" id="IPR001584">
    <property type="entry name" value="Integrase_cat-core"/>
</dbReference>
<keyword evidence="14" id="KW-0808">Transferase</keyword>
<evidence type="ECO:0000256" key="17">
    <source>
        <dbReference type="ARBA" id="ARBA00023268"/>
    </source>
</evidence>
<proteinExistence type="predicted"/>
<evidence type="ECO:0000256" key="7">
    <source>
        <dbReference type="ARBA" id="ARBA00022750"/>
    </source>
</evidence>